<dbReference type="Proteomes" id="UP000009046">
    <property type="component" value="Unassembled WGS sequence"/>
</dbReference>
<dbReference type="STRING" id="121224.E0W126"/>
<dbReference type="InterPro" id="IPR047270">
    <property type="entry name" value="PH_ephexin"/>
</dbReference>
<keyword evidence="8" id="KW-1185">Reference proteome</keyword>
<feature type="compositionally biased region" description="Polar residues" evidence="3">
    <location>
        <begin position="144"/>
        <end position="155"/>
    </location>
</feature>
<dbReference type="InterPro" id="IPR011993">
    <property type="entry name" value="PH-like_dom_sf"/>
</dbReference>
<dbReference type="eggNOG" id="KOG3523">
    <property type="taxonomic scope" value="Eukaryota"/>
</dbReference>
<dbReference type="HOGENOM" id="CLU_009576_0_0_1"/>
<organism>
    <name type="scientific">Pediculus humanus subsp. corporis</name>
    <name type="common">Body louse</name>
    <dbReference type="NCBI Taxonomy" id="121224"/>
    <lineage>
        <taxon>Eukaryota</taxon>
        <taxon>Metazoa</taxon>
        <taxon>Ecdysozoa</taxon>
        <taxon>Arthropoda</taxon>
        <taxon>Hexapoda</taxon>
        <taxon>Insecta</taxon>
        <taxon>Pterygota</taxon>
        <taxon>Neoptera</taxon>
        <taxon>Paraneoptera</taxon>
        <taxon>Psocodea</taxon>
        <taxon>Troctomorpha</taxon>
        <taxon>Phthiraptera</taxon>
        <taxon>Anoplura</taxon>
        <taxon>Pediculidae</taxon>
        <taxon>Pediculus</taxon>
    </lineage>
</organism>
<evidence type="ECO:0000313" key="6">
    <source>
        <dbReference type="EMBL" id="EEB19332.1"/>
    </source>
</evidence>
<dbReference type="PROSITE" id="PS50002">
    <property type="entry name" value="SH3"/>
    <property type="match status" value="1"/>
</dbReference>
<dbReference type="PROSITE" id="PS50010">
    <property type="entry name" value="DH_2"/>
    <property type="match status" value="1"/>
</dbReference>
<dbReference type="AlphaFoldDB" id="E0W126"/>
<dbReference type="EMBL" id="DS235865">
    <property type="protein sequence ID" value="EEB19332.1"/>
    <property type="molecule type" value="Genomic_DNA"/>
</dbReference>
<dbReference type="InterPro" id="IPR036028">
    <property type="entry name" value="SH3-like_dom_sf"/>
</dbReference>
<dbReference type="InterPro" id="IPR001452">
    <property type="entry name" value="SH3_domain"/>
</dbReference>
<dbReference type="PANTHER" id="PTHR12845">
    <property type="entry name" value="GUANINE NUCLEOTIDE EXCHANGE FACTOR"/>
    <property type="match status" value="1"/>
</dbReference>
<keyword evidence="1 2" id="KW-0728">SH3 domain</keyword>
<dbReference type="VEuPathDB" id="VectorBase:PHUM568450"/>
<dbReference type="KEGG" id="phu:Phum_PHUM568450"/>
<dbReference type="Gene3D" id="2.30.30.40">
    <property type="entry name" value="SH3 Domains"/>
    <property type="match status" value="1"/>
</dbReference>
<dbReference type="EMBL" id="AAZO01006901">
    <property type="status" value="NOT_ANNOTATED_CDS"/>
    <property type="molecule type" value="Genomic_DNA"/>
</dbReference>
<feature type="region of interest" description="Disordered" evidence="3">
    <location>
        <begin position="144"/>
        <end position="165"/>
    </location>
</feature>
<dbReference type="PANTHER" id="PTHR12845:SF5">
    <property type="entry name" value="EPHEXIN, ISOFORM D"/>
    <property type="match status" value="1"/>
</dbReference>
<dbReference type="InterPro" id="IPR035899">
    <property type="entry name" value="DBL_dom_sf"/>
</dbReference>
<dbReference type="InterPro" id="IPR000219">
    <property type="entry name" value="DH_dom"/>
</dbReference>
<evidence type="ECO:0000259" key="4">
    <source>
        <dbReference type="PROSITE" id="PS50002"/>
    </source>
</evidence>
<feature type="region of interest" description="Disordered" evidence="3">
    <location>
        <begin position="231"/>
        <end position="291"/>
    </location>
</feature>
<name>E0W126_PEDHC</name>
<dbReference type="InterPro" id="IPR047271">
    <property type="entry name" value="Ephexin-like"/>
</dbReference>
<dbReference type="Gene3D" id="2.30.29.30">
    <property type="entry name" value="Pleckstrin-homology domain (PH domain)/Phosphotyrosine-binding domain (PTB)"/>
    <property type="match status" value="1"/>
</dbReference>
<feature type="domain" description="SH3" evidence="4">
    <location>
        <begin position="929"/>
        <end position="990"/>
    </location>
</feature>
<dbReference type="SMART" id="SM00325">
    <property type="entry name" value="RhoGEF"/>
    <property type="match status" value="1"/>
</dbReference>
<dbReference type="GO" id="GO:0005085">
    <property type="term" value="F:guanyl-nucleotide exchange factor activity"/>
    <property type="evidence" value="ECO:0007669"/>
    <property type="project" value="InterPro"/>
</dbReference>
<evidence type="ECO:0000256" key="1">
    <source>
        <dbReference type="ARBA" id="ARBA00022443"/>
    </source>
</evidence>
<evidence type="ECO:0000256" key="2">
    <source>
        <dbReference type="PROSITE-ProRule" id="PRU00192"/>
    </source>
</evidence>
<sequence length="1020" mass="116987">MKLGNSEGSLFYEEASNPSICSQSSRESTFRKRPHIGDIIFISSHSIIYLGDIENKLISLHAAKNYTDDDGDKLKIVFSIPRPALRKKHKPSPTIRVLLYKTDKRECQENTLFLEEEIKLQDSEDHFYESVGHYENAEIIQENARSSQGGIQDNNYVDKDHYNNNDEQFIDDFDSQSSEDEAYVDTKLPDIPNQGYNITKSLRAAGKKLRKNFSLRKSDLSKSLKRFKKSSRGKVVDLTTESSNPNLGIGKEVEVEAGNQKPSESPSTPPNLSNSIYSNNSDSSSSSHNVNKSINNAIESKNQRHRKSWTFRSKFKNSSNDVSDANGGIDANRNSTFYLSLNEVKPKKVVEKKNDLLNEIQSAISKRNSNSSESVTDKDIMRHSDSVSTLTKFRPTVPPPPPPSSKPDSVAPEKTKYSDILWGEKATNNCLYVESGLFDKQKKHSRCSDSDTSLYAEIGLYAANDELNSRKTQMFVDEPLYQFYTECVNQRARDDILNNYDSEGYEEINDYYSVINEKRRTIDIKNVRPNFEDFNEDVNTKISSLRSISDRRTLWCQIPAVIDSCILQTLSDQARKLQEAKFEIITSEGSYMNSLNVLENHFMKKVNDLNIITKRDFRILFSNIVSVKKCSESFLEDLENCWQNNIMLNGICDIVYKHSTTSFQVYTKYCKNQVCIYRTLRELLDKNWNFENALKEIESDPICQNLNIHSFLMLPMQRITRLPLLMGAVLARMDKDDDEFEVCKASFDVLNKIVQDCDDEARRMEKCEEMLILSQQIEFPKDIRRIPIITGSRFLVKSGQVTQLVNRDENKLTFGKKFSKITLTLFLFTDLLIVAKKKNPRNYVVVDHCPRNLVQMQTTDGLTQLPVKLNSNSDSSGKLLMLLTMLENHEKKTVEMILSFEMESDKQRWLEAVTPKSSENPNECIYEEWDCPQVIALYEFTPVQPDELNLCIGDVVNVLKKMSDGWYQGERLRDGARGWFPQNHTQEVSSSHIRAKNKKLRYKLLALSGNLIDSQKMNGK</sequence>
<dbReference type="InParanoid" id="E0W126"/>
<dbReference type="SMART" id="SM00326">
    <property type="entry name" value="SH3"/>
    <property type="match status" value="1"/>
</dbReference>
<feature type="region of interest" description="Disordered" evidence="3">
    <location>
        <begin position="365"/>
        <end position="412"/>
    </location>
</feature>
<dbReference type="Pfam" id="PF00621">
    <property type="entry name" value="RhoGEF"/>
    <property type="match status" value="1"/>
</dbReference>
<feature type="compositionally biased region" description="Low complexity" evidence="3">
    <location>
        <begin position="271"/>
        <end position="291"/>
    </location>
</feature>
<reference evidence="6" key="2">
    <citation type="submission" date="2007-04" db="EMBL/GenBank/DDBJ databases">
        <title>The genome of the human body louse.</title>
        <authorList>
            <consortium name="The Human Body Louse Genome Consortium"/>
            <person name="Kirkness E."/>
            <person name="Walenz B."/>
            <person name="Hass B."/>
            <person name="Bruggner R."/>
            <person name="Strausberg R."/>
        </authorList>
    </citation>
    <scope>NUCLEOTIDE SEQUENCE</scope>
    <source>
        <strain evidence="6">USDA</strain>
    </source>
</reference>
<dbReference type="CDD" id="cd01221">
    <property type="entry name" value="PH_ephexin"/>
    <property type="match status" value="1"/>
</dbReference>
<evidence type="ECO:0000256" key="3">
    <source>
        <dbReference type="SAM" id="MobiDB-lite"/>
    </source>
</evidence>
<dbReference type="SUPFAM" id="SSF48065">
    <property type="entry name" value="DBL homology domain (DH-domain)"/>
    <property type="match status" value="1"/>
</dbReference>
<feature type="domain" description="DH" evidence="5">
    <location>
        <begin position="576"/>
        <end position="760"/>
    </location>
</feature>
<dbReference type="OMA" id="EXTEDEN"/>
<dbReference type="CTD" id="8234849"/>
<evidence type="ECO:0000313" key="7">
    <source>
        <dbReference type="EnsemblMetazoa" id="PHUM568450-PA"/>
    </source>
</evidence>
<dbReference type="SUPFAM" id="SSF50044">
    <property type="entry name" value="SH3-domain"/>
    <property type="match status" value="1"/>
</dbReference>
<dbReference type="EnsemblMetazoa" id="PHUM568450-RA">
    <property type="protein sequence ID" value="PHUM568450-PA"/>
    <property type="gene ID" value="PHUM568450"/>
</dbReference>
<dbReference type="RefSeq" id="XP_002432070.1">
    <property type="nucleotide sequence ID" value="XM_002432025.1"/>
</dbReference>
<dbReference type="Pfam" id="PF00018">
    <property type="entry name" value="SH3_1"/>
    <property type="match status" value="1"/>
</dbReference>
<dbReference type="Gene3D" id="1.20.900.10">
    <property type="entry name" value="Dbl homology (DH) domain"/>
    <property type="match status" value="1"/>
</dbReference>
<reference evidence="6" key="1">
    <citation type="submission" date="2007-04" db="EMBL/GenBank/DDBJ databases">
        <title>Annotation of Pediculus humanus corporis strain USDA.</title>
        <authorList>
            <person name="Kirkness E."/>
            <person name="Hannick L."/>
            <person name="Hass B."/>
            <person name="Bruggner R."/>
            <person name="Lawson D."/>
            <person name="Bidwell S."/>
            <person name="Joardar V."/>
            <person name="Caler E."/>
            <person name="Walenz B."/>
            <person name="Inman J."/>
            <person name="Schobel S."/>
            <person name="Galinsky K."/>
            <person name="Amedeo P."/>
            <person name="Strausberg R."/>
        </authorList>
    </citation>
    <scope>NUCLEOTIDE SEQUENCE</scope>
    <source>
        <strain evidence="6">USDA</strain>
    </source>
</reference>
<feature type="compositionally biased region" description="Pro residues" evidence="3">
    <location>
        <begin position="396"/>
        <end position="405"/>
    </location>
</feature>
<feature type="compositionally biased region" description="Basic and acidic residues" evidence="3">
    <location>
        <begin position="375"/>
        <end position="385"/>
    </location>
</feature>
<dbReference type="CDD" id="cd11793">
    <property type="entry name" value="SH3_ephexin1_like"/>
    <property type="match status" value="1"/>
</dbReference>
<evidence type="ECO:0000313" key="8">
    <source>
        <dbReference type="Proteomes" id="UP000009046"/>
    </source>
</evidence>
<feature type="compositionally biased region" description="Polar residues" evidence="3">
    <location>
        <begin position="365"/>
        <end position="374"/>
    </location>
</feature>
<protein>
    <submittedName>
        <fullName evidence="6 7">Guanine nucleotide exchange factor, putative</fullName>
    </submittedName>
</protein>
<dbReference type="GeneID" id="8234849"/>
<accession>E0W126</accession>
<reference evidence="7" key="3">
    <citation type="submission" date="2020-05" db="UniProtKB">
        <authorList>
            <consortium name="EnsemblMetazoa"/>
        </authorList>
    </citation>
    <scope>IDENTIFICATION</scope>
    <source>
        <strain evidence="7">USDA</strain>
    </source>
</reference>
<dbReference type="SUPFAM" id="SSF50729">
    <property type="entry name" value="PH domain-like"/>
    <property type="match status" value="1"/>
</dbReference>
<gene>
    <name evidence="7" type="primary">8234849</name>
    <name evidence="6" type="ORF">Phum_PHUM568450</name>
</gene>
<evidence type="ECO:0000259" key="5">
    <source>
        <dbReference type="PROSITE" id="PS50010"/>
    </source>
</evidence>
<dbReference type="OrthoDB" id="27593at2759"/>
<dbReference type="CDD" id="cd00160">
    <property type="entry name" value="RhoGEF"/>
    <property type="match status" value="1"/>
</dbReference>
<proteinExistence type="predicted"/>
<feature type="region of interest" description="Disordered" evidence="3">
    <location>
        <begin position="311"/>
        <end position="332"/>
    </location>
</feature>